<feature type="transmembrane region" description="Helical" evidence="6">
    <location>
        <begin position="340"/>
        <end position="359"/>
    </location>
</feature>
<sequence>MIRLDRSVGGRRLSIEVNHRKTFLGGAVLLSIAALITKIISAGYRIPYQNMTGDLGFYVYQQMYPFYGFMAIVSLYGFPVVLSRRLASANQRDARTDAAAYFVGLMMFSILAALFMIGAAPWLAISMGDPQLTGVLRITGFSFLFLPFLSVTRGISQGQGDMVPTAVSNVGEQLVRVSAILIITYLLMKSGADAYQFGTGAIYGSLLGSFTSVVILCLFLFKRGGSFGLTELKKLPILSGIRQSGHLLAQSVFICMNALVLIFFQFADVFTMIHLLEGFGMSEGQAYQVKGVFDRGQPFIQLGTILATTMALALVPAIAQAQANKNHTSALAYQDMALRLALLLGGAATIGLIIIMNPVNHMLFTDEQGSSVLRILVLSIAPCSIYLTTAAILQGYGKVRWPAFIILIGVVVKLIANVILIPVMGAMGSSLATTIAFVLMATLGLCFIKRAAGNIYTHFKPYGAIAGTFAALIIVATLSLWLLDGWIGMGQTRALDTVIALTVSVIGGLAVLICLFTLPIFTASEWEQVPKLNRLKRVFSSRKG</sequence>
<dbReference type="InterPro" id="IPR002797">
    <property type="entry name" value="Polysacc_synth"/>
</dbReference>
<evidence type="ECO:0000256" key="1">
    <source>
        <dbReference type="ARBA" id="ARBA00004651"/>
    </source>
</evidence>
<dbReference type="GO" id="GO:0005886">
    <property type="term" value="C:plasma membrane"/>
    <property type="evidence" value="ECO:0007669"/>
    <property type="project" value="UniProtKB-SubCell"/>
</dbReference>
<evidence type="ECO:0000256" key="2">
    <source>
        <dbReference type="ARBA" id="ARBA00022475"/>
    </source>
</evidence>
<keyword evidence="2" id="KW-1003">Cell membrane</keyword>
<organism evidence="7 8">
    <name type="scientific">Alkalicoccobacillus porphyridii</name>
    <dbReference type="NCBI Taxonomy" id="2597270"/>
    <lineage>
        <taxon>Bacteria</taxon>
        <taxon>Bacillati</taxon>
        <taxon>Bacillota</taxon>
        <taxon>Bacilli</taxon>
        <taxon>Bacillales</taxon>
        <taxon>Bacillaceae</taxon>
        <taxon>Alkalicoccobacillus</taxon>
    </lineage>
</organism>
<keyword evidence="8" id="KW-1185">Reference proteome</keyword>
<feature type="transmembrane region" description="Helical" evidence="6">
    <location>
        <begin position="135"/>
        <end position="155"/>
    </location>
</feature>
<keyword evidence="3 6" id="KW-0812">Transmembrane</keyword>
<reference evidence="7 8" key="1">
    <citation type="submission" date="2019-07" db="EMBL/GenBank/DDBJ databases">
        <authorList>
            <person name="Park Y.J."/>
            <person name="Jeong S.E."/>
            <person name="Jung H.S."/>
        </authorList>
    </citation>
    <scope>NUCLEOTIDE SEQUENCE [LARGE SCALE GENOMIC DNA]</scope>
    <source>
        <strain evidence="8">P16(2019)</strain>
    </source>
</reference>
<comment type="caution">
    <text evidence="7">The sequence shown here is derived from an EMBL/GenBank/DDBJ whole genome shotgun (WGS) entry which is preliminary data.</text>
</comment>
<feature type="transmembrane region" description="Helical" evidence="6">
    <location>
        <begin position="431"/>
        <end position="452"/>
    </location>
</feature>
<evidence type="ECO:0000256" key="3">
    <source>
        <dbReference type="ARBA" id="ARBA00022692"/>
    </source>
</evidence>
<name>A0A553ZUR8_9BACI</name>
<feature type="transmembrane region" description="Helical" evidence="6">
    <location>
        <begin position="99"/>
        <end position="123"/>
    </location>
</feature>
<dbReference type="Pfam" id="PF01943">
    <property type="entry name" value="Polysacc_synt"/>
    <property type="match status" value="1"/>
</dbReference>
<dbReference type="InterPro" id="IPR050833">
    <property type="entry name" value="Poly_Biosynth_Transport"/>
</dbReference>
<accession>A0A553ZUR8</accession>
<feature type="transmembrane region" description="Helical" evidence="6">
    <location>
        <begin position="21"/>
        <end position="44"/>
    </location>
</feature>
<dbReference type="EMBL" id="VLXZ01000015">
    <property type="protein sequence ID" value="TSB45056.1"/>
    <property type="molecule type" value="Genomic_DNA"/>
</dbReference>
<feature type="transmembrane region" description="Helical" evidence="6">
    <location>
        <begin position="299"/>
        <end position="319"/>
    </location>
</feature>
<evidence type="ECO:0000256" key="5">
    <source>
        <dbReference type="ARBA" id="ARBA00023136"/>
    </source>
</evidence>
<dbReference type="InterPro" id="IPR024923">
    <property type="entry name" value="PG_synth_SpoVB"/>
</dbReference>
<feature type="transmembrane region" description="Helical" evidence="6">
    <location>
        <begin position="464"/>
        <end position="483"/>
    </location>
</feature>
<feature type="transmembrane region" description="Helical" evidence="6">
    <location>
        <begin position="247"/>
        <end position="267"/>
    </location>
</feature>
<gene>
    <name evidence="7" type="ORF">FN960_18210</name>
</gene>
<dbReference type="PANTHER" id="PTHR30250:SF29">
    <property type="entry name" value="POLYSACCHARIDE BIOSYNTHESIS PROTEIN C-TERMINAL DOMAIN-CONTAINING PROTEIN"/>
    <property type="match status" value="1"/>
</dbReference>
<feature type="transmembrane region" description="Helical" evidence="6">
    <location>
        <begin position="64"/>
        <end position="87"/>
    </location>
</feature>
<dbReference type="OrthoDB" id="9775950at2"/>
<feature type="transmembrane region" description="Helical" evidence="6">
    <location>
        <begin position="167"/>
        <end position="188"/>
    </location>
</feature>
<feature type="transmembrane region" description="Helical" evidence="6">
    <location>
        <begin position="404"/>
        <end position="425"/>
    </location>
</feature>
<feature type="transmembrane region" description="Helical" evidence="6">
    <location>
        <begin position="371"/>
        <end position="392"/>
    </location>
</feature>
<keyword evidence="5 6" id="KW-0472">Membrane</keyword>
<dbReference type="AlphaFoldDB" id="A0A553ZUR8"/>
<comment type="subcellular location">
    <subcellularLocation>
        <location evidence="1">Cell membrane</location>
        <topology evidence="1">Multi-pass membrane protein</topology>
    </subcellularLocation>
</comment>
<evidence type="ECO:0000313" key="8">
    <source>
        <dbReference type="Proteomes" id="UP000318521"/>
    </source>
</evidence>
<evidence type="ECO:0000256" key="4">
    <source>
        <dbReference type="ARBA" id="ARBA00022989"/>
    </source>
</evidence>
<proteinExistence type="predicted"/>
<evidence type="ECO:0000256" key="6">
    <source>
        <dbReference type="SAM" id="Phobius"/>
    </source>
</evidence>
<evidence type="ECO:0000313" key="7">
    <source>
        <dbReference type="EMBL" id="TSB45056.1"/>
    </source>
</evidence>
<feature type="transmembrane region" description="Helical" evidence="6">
    <location>
        <begin position="498"/>
        <end position="521"/>
    </location>
</feature>
<dbReference type="CDD" id="cd13124">
    <property type="entry name" value="MATE_SpoVB_like"/>
    <property type="match status" value="1"/>
</dbReference>
<protein>
    <submittedName>
        <fullName evidence="7">Polysaccharide biosynthesis protein</fullName>
    </submittedName>
</protein>
<dbReference type="PANTHER" id="PTHR30250">
    <property type="entry name" value="PST FAMILY PREDICTED COLANIC ACID TRANSPORTER"/>
    <property type="match status" value="1"/>
</dbReference>
<keyword evidence="4 6" id="KW-1133">Transmembrane helix</keyword>
<dbReference type="Proteomes" id="UP000318521">
    <property type="component" value="Unassembled WGS sequence"/>
</dbReference>
<feature type="transmembrane region" description="Helical" evidence="6">
    <location>
        <begin position="200"/>
        <end position="221"/>
    </location>
</feature>